<dbReference type="STRING" id="137838.GCA_001458595_02842"/>
<organism evidence="1 2">
    <name type="scientific">Clostridium neonatale</name>
    <dbReference type="NCBI Taxonomy" id="137838"/>
    <lineage>
        <taxon>Bacteria</taxon>
        <taxon>Bacillati</taxon>
        <taxon>Bacillota</taxon>
        <taxon>Clostridia</taxon>
        <taxon>Eubacteriales</taxon>
        <taxon>Clostridiaceae</taxon>
        <taxon>Clostridium</taxon>
    </lineage>
</organism>
<sequence>MEILKFNVESKSEMIEYLRKFDSNQLLLGENSEVEGGGYIFQVNLSEGVRFTVGVITEGHGLEPECKYVDDKLLIGFNKEVHIIDISNNENKIISADSLFYEFASWVNSNKIVAIFELEIMCFSLEGNKHWRYFTDVINEYSIENNKVNIVTDLGEETISLLTGEKI</sequence>
<dbReference type="Proteomes" id="UP000220840">
    <property type="component" value="Unassembled WGS sequence"/>
</dbReference>
<proteinExistence type="predicted"/>
<dbReference type="RefSeq" id="WP_058295580.1">
    <property type="nucleotide sequence ID" value="NZ_CAMRXB010000046.1"/>
</dbReference>
<reference evidence="1 2" key="1">
    <citation type="submission" date="2017-10" db="EMBL/GenBank/DDBJ databases">
        <title>Effective Description of Clostridium neonatale sp. nov. linked to necrotizing enterocolitis in neonates and a clarification of species assignable to the genus Clostridium (Prazmowski 1880) emend. Lawson and Rainey 2016.</title>
        <authorList>
            <person name="Bernard K."/>
            <person name="Burdz T."/>
            <person name="Wiebe D."/>
            <person name="Balcewich B."/>
            <person name="Alfa M."/>
            <person name="Bernier A.-M."/>
        </authorList>
    </citation>
    <scope>NUCLEOTIDE SEQUENCE [LARGE SCALE GENOMIC DNA]</scope>
    <source>
        <strain evidence="1 2">LCDC99A005</strain>
    </source>
</reference>
<evidence type="ECO:0000313" key="2">
    <source>
        <dbReference type="Proteomes" id="UP000220840"/>
    </source>
</evidence>
<keyword evidence="2" id="KW-1185">Reference proteome</keyword>
<dbReference type="EMBL" id="PDCJ01000001">
    <property type="protein sequence ID" value="PEG31423.1"/>
    <property type="molecule type" value="Genomic_DNA"/>
</dbReference>
<name>A0A2A7MIX2_9CLOT</name>
<comment type="caution">
    <text evidence="1">The sequence shown here is derived from an EMBL/GenBank/DDBJ whole genome shotgun (WGS) entry which is preliminary data.</text>
</comment>
<dbReference type="AlphaFoldDB" id="A0A2A7MIX2"/>
<protein>
    <submittedName>
        <fullName evidence="1">Uncharacterized protein</fullName>
    </submittedName>
</protein>
<accession>A0A2A7MIX2</accession>
<evidence type="ECO:0000313" key="1">
    <source>
        <dbReference type="EMBL" id="PEG31423.1"/>
    </source>
</evidence>
<gene>
    <name evidence="1" type="ORF">CQ394_06875</name>
</gene>